<name>A0A8J4YNK6_CHIOP</name>
<proteinExistence type="predicted"/>
<dbReference type="EMBL" id="JACEEZ010007658">
    <property type="protein sequence ID" value="KAG0723830.1"/>
    <property type="molecule type" value="Genomic_DNA"/>
</dbReference>
<sequence>MVISRSQLPLKPSQDDCVLEAKDCRSRITLRFWDCLWTVAYASITTLLLLSTRSLCACLSCGGWRETSTHEASSHGTRPRYGRRLDAVQRRALRLVGIEEDQHSFPGMTSLEHRRDVSALVVCHKVQVQEVPHLSSLRLPPQAVQRWSRTTPLSDVLVKVPRSHSKQHQRTYTARTSRLWNMFAAATPDVQNMTTHQVKLAAHRWCETQTSPLAM</sequence>
<dbReference type="OrthoDB" id="6364030at2759"/>
<reference evidence="1" key="1">
    <citation type="submission" date="2020-07" db="EMBL/GenBank/DDBJ databases">
        <title>The High-quality genome of the commercially important snow crab, Chionoecetes opilio.</title>
        <authorList>
            <person name="Jeong J.-H."/>
            <person name="Ryu S."/>
        </authorList>
    </citation>
    <scope>NUCLEOTIDE SEQUENCE</scope>
    <source>
        <strain evidence="1">MADBK_172401_WGS</strain>
        <tissue evidence="1">Digestive gland</tissue>
    </source>
</reference>
<dbReference type="AlphaFoldDB" id="A0A8J4YNK6"/>
<organism evidence="1 2">
    <name type="scientific">Chionoecetes opilio</name>
    <name type="common">Atlantic snow crab</name>
    <name type="synonym">Cancer opilio</name>
    <dbReference type="NCBI Taxonomy" id="41210"/>
    <lineage>
        <taxon>Eukaryota</taxon>
        <taxon>Metazoa</taxon>
        <taxon>Ecdysozoa</taxon>
        <taxon>Arthropoda</taxon>
        <taxon>Crustacea</taxon>
        <taxon>Multicrustacea</taxon>
        <taxon>Malacostraca</taxon>
        <taxon>Eumalacostraca</taxon>
        <taxon>Eucarida</taxon>
        <taxon>Decapoda</taxon>
        <taxon>Pleocyemata</taxon>
        <taxon>Brachyura</taxon>
        <taxon>Eubrachyura</taxon>
        <taxon>Majoidea</taxon>
        <taxon>Majidae</taxon>
        <taxon>Chionoecetes</taxon>
    </lineage>
</organism>
<gene>
    <name evidence="1" type="ORF">GWK47_005372</name>
</gene>
<evidence type="ECO:0000313" key="1">
    <source>
        <dbReference type="EMBL" id="KAG0723830.1"/>
    </source>
</evidence>
<accession>A0A8J4YNK6</accession>
<protein>
    <submittedName>
        <fullName evidence="1">Uncharacterized protein</fullName>
    </submittedName>
</protein>
<comment type="caution">
    <text evidence="1">The sequence shown here is derived from an EMBL/GenBank/DDBJ whole genome shotgun (WGS) entry which is preliminary data.</text>
</comment>
<evidence type="ECO:0000313" key="2">
    <source>
        <dbReference type="Proteomes" id="UP000770661"/>
    </source>
</evidence>
<keyword evidence="2" id="KW-1185">Reference proteome</keyword>
<dbReference type="Proteomes" id="UP000770661">
    <property type="component" value="Unassembled WGS sequence"/>
</dbReference>